<dbReference type="InterPro" id="IPR000847">
    <property type="entry name" value="LysR_HTH_N"/>
</dbReference>
<accession>A0A841G6A6</accession>
<comment type="similarity">
    <text evidence="1">Belongs to the LysR transcriptional regulatory family.</text>
</comment>
<evidence type="ECO:0000256" key="3">
    <source>
        <dbReference type="ARBA" id="ARBA00023125"/>
    </source>
</evidence>
<dbReference type="Gene3D" id="1.10.10.10">
    <property type="entry name" value="Winged helix-like DNA-binding domain superfamily/Winged helix DNA-binding domain"/>
    <property type="match status" value="1"/>
</dbReference>
<dbReference type="FunFam" id="3.40.190.10:FF:000017">
    <property type="entry name" value="Glycine cleavage system transcriptional activator"/>
    <property type="match status" value="1"/>
</dbReference>
<sequence length="302" mass="33615">MSRRLPPLNALKAFEAAARHLSFTKAAEELFVTQAAISHQIKALEDFLGLKLFLRRNRSLLLTEEGQGYYQDIRSIFSSVCEATERLIARSAKGTLTVTMQPSFAIQWLVPRLMQFSQLHPEIDVRIKAVDQDEGTLVDDVDIAIYYGDGHWPELQLYKLHSEYRIPVCAPSLLQGKGLSKPDDLAGFTLLHDGSRRDWSRWLHDNGISIPNAAQGPIFSHSAMVLQAAVLGQGVALGHSLLARPEIQAGRLVCPLPQTLVSDKAYYLVMTPGHDSLGKVAAFRDWIVGRVQQEEDEFNSAV</sequence>
<dbReference type="PROSITE" id="PS50931">
    <property type="entry name" value="HTH_LYSR"/>
    <property type="match status" value="1"/>
</dbReference>
<protein>
    <submittedName>
        <fullName evidence="6">LysR family glycine cleavage system transcriptional activator</fullName>
    </submittedName>
</protein>
<dbReference type="NCBIfam" id="NF008352">
    <property type="entry name" value="PRK11139.1"/>
    <property type="match status" value="1"/>
</dbReference>
<dbReference type="PANTHER" id="PTHR30537:SF26">
    <property type="entry name" value="GLYCINE CLEAVAGE SYSTEM TRANSCRIPTIONAL ACTIVATOR"/>
    <property type="match status" value="1"/>
</dbReference>
<dbReference type="InterPro" id="IPR058163">
    <property type="entry name" value="LysR-type_TF_proteobact-type"/>
</dbReference>
<gene>
    <name evidence="6" type="ORF">HNR75_000273</name>
</gene>
<keyword evidence="2" id="KW-0805">Transcription regulation</keyword>
<organism evidence="6 7">
    <name type="scientific">Tolumonas osonensis</name>
    <dbReference type="NCBI Taxonomy" id="675874"/>
    <lineage>
        <taxon>Bacteria</taxon>
        <taxon>Pseudomonadati</taxon>
        <taxon>Pseudomonadota</taxon>
        <taxon>Gammaproteobacteria</taxon>
        <taxon>Aeromonadales</taxon>
        <taxon>Aeromonadaceae</taxon>
        <taxon>Tolumonas</taxon>
    </lineage>
</organism>
<dbReference type="SUPFAM" id="SSF46785">
    <property type="entry name" value="Winged helix' DNA-binding domain"/>
    <property type="match status" value="1"/>
</dbReference>
<keyword evidence="7" id="KW-1185">Reference proteome</keyword>
<dbReference type="InterPro" id="IPR036388">
    <property type="entry name" value="WH-like_DNA-bd_sf"/>
</dbReference>
<dbReference type="SUPFAM" id="SSF53850">
    <property type="entry name" value="Periplasmic binding protein-like II"/>
    <property type="match status" value="1"/>
</dbReference>
<keyword evidence="4" id="KW-0804">Transcription</keyword>
<evidence type="ECO:0000256" key="1">
    <source>
        <dbReference type="ARBA" id="ARBA00009437"/>
    </source>
</evidence>
<dbReference type="EMBL" id="JACHGR010000001">
    <property type="protein sequence ID" value="MBB6054408.1"/>
    <property type="molecule type" value="Genomic_DNA"/>
</dbReference>
<name>A0A841G6A6_9GAMM</name>
<dbReference type="PANTHER" id="PTHR30537">
    <property type="entry name" value="HTH-TYPE TRANSCRIPTIONAL REGULATOR"/>
    <property type="match status" value="1"/>
</dbReference>
<dbReference type="AlphaFoldDB" id="A0A841G6A6"/>
<dbReference type="RefSeq" id="WP_188025220.1">
    <property type="nucleotide sequence ID" value="NZ_JACHGR010000001.1"/>
</dbReference>
<dbReference type="GO" id="GO:0003700">
    <property type="term" value="F:DNA-binding transcription factor activity"/>
    <property type="evidence" value="ECO:0007669"/>
    <property type="project" value="InterPro"/>
</dbReference>
<dbReference type="CDD" id="cd08432">
    <property type="entry name" value="PBP2_GcdR_TrpI_HvrB_AmpR_like"/>
    <property type="match status" value="1"/>
</dbReference>
<proteinExistence type="inferred from homology"/>
<dbReference type="Pfam" id="PF00126">
    <property type="entry name" value="HTH_1"/>
    <property type="match status" value="1"/>
</dbReference>
<evidence type="ECO:0000256" key="4">
    <source>
        <dbReference type="ARBA" id="ARBA00023163"/>
    </source>
</evidence>
<dbReference type="PRINTS" id="PR00039">
    <property type="entry name" value="HTHLYSR"/>
</dbReference>
<dbReference type="Pfam" id="PF03466">
    <property type="entry name" value="LysR_substrate"/>
    <property type="match status" value="1"/>
</dbReference>
<dbReference type="FunFam" id="1.10.10.10:FF:000038">
    <property type="entry name" value="Glycine cleavage system transcriptional activator"/>
    <property type="match status" value="1"/>
</dbReference>
<keyword evidence="3" id="KW-0238">DNA-binding</keyword>
<evidence type="ECO:0000256" key="2">
    <source>
        <dbReference type="ARBA" id="ARBA00023015"/>
    </source>
</evidence>
<reference evidence="6 7" key="1">
    <citation type="submission" date="2020-08" db="EMBL/GenBank/DDBJ databases">
        <title>Genomic Encyclopedia of Type Strains, Phase IV (KMG-IV): sequencing the most valuable type-strain genomes for metagenomic binning, comparative biology and taxonomic classification.</title>
        <authorList>
            <person name="Goeker M."/>
        </authorList>
    </citation>
    <scope>NUCLEOTIDE SEQUENCE [LARGE SCALE GENOMIC DNA]</scope>
    <source>
        <strain evidence="6 7">DSM 22975</strain>
    </source>
</reference>
<dbReference type="Gene3D" id="3.40.190.10">
    <property type="entry name" value="Periplasmic binding protein-like II"/>
    <property type="match status" value="2"/>
</dbReference>
<evidence type="ECO:0000313" key="7">
    <source>
        <dbReference type="Proteomes" id="UP000585721"/>
    </source>
</evidence>
<comment type="caution">
    <text evidence="6">The sequence shown here is derived from an EMBL/GenBank/DDBJ whole genome shotgun (WGS) entry which is preliminary data.</text>
</comment>
<evidence type="ECO:0000313" key="6">
    <source>
        <dbReference type="EMBL" id="MBB6054408.1"/>
    </source>
</evidence>
<dbReference type="Proteomes" id="UP000585721">
    <property type="component" value="Unassembled WGS sequence"/>
</dbReference>
<evidence type="ECO:0000259" key="5">
    <source>
        <dbReference type="PROSITE" id="PS50931"/>
    </source>
</evidence>
<feature type="domain" description="HTH lysR-type" evidence="5">
    <location>
        <begin position="6"/>
        <end position="63"/>
    </location>
</feature>
<dbReference type="InterPro" id="IPR005119">
    <property type="entry name" value="LysR_subst-bd"/>
</dbReference>
<dbReference type="GO" id="GO:0006351">
    <property type="term" value="P:DNA-templated transcription"/>
    <property type="evidence" value="ECO:0007669"/>
    <property type="project" value="TreeGrafter"/>
</dbReference>
<dbReference type="GO" id="GO:0043565">
    <property type="term" value="F:sequence-specific DNA binding"/>
    <property type="evidence" value="ECO:0007669"/>
    <property type="project" value="TreeGrafter"/>
</dbReference>
<dbReference type="InterPro" id="IPR036390">
    <property type="entry name" value="WH_DNA-bd_sf"/>
</dbReference>